<organism evidence="2">
    <name type="scientific">uncultured bacterium pAX1</name>
    <dbReference type="NCBI Taxonomy" id="1781156"/>
    <lineage>
        <taxon>Bacteria</taxon>
        <taxon>environmental samples</taxon>
    </lineage>
</organism>
<dbReference type="InterPro" id="IPR013815">
    <property type="entry name" value="ATP_grasp_subdomain_1"/>
</dbReference>
<proteinExistence type="predicted"/>
<reference evidence="2" key="1">
    <citation type="journal article" date="2016" name="Sci. Rep.">
        <title>Triclosan Resistome from Metagenome Reveals Diverse Enoyl Acyl Carrier Protein Reductases and Selective Enrichment of Triclosan Resistance Genes.</title>
        <authorList>
            <person name="Khan R."/>
            <person name="Kong H.G."/>
            <person name="Jung Y.H."/>
            <person name="Choi J."/>
            <person name="Baek K.Y."/>
            <person name="Hwang E.C."/>
            <person name="Lee S.W."/>
        </authorList>
    </citation>
    <scope>NUCLEOTIDE SEQUENCE</scope>
</reference>
<dbReference type="Gene3D" id="3.30.1490.20">
    <property type="entry name" value="ATP-grasp fold, A domain"/>
    <property type="match status" value="1"/>
</dbReference>
<dbReference type="EMBL" id="KT982357">
    <property type="protein sequence ID" value="AOR51017.1"/>
    <property type="molecule type" value="Genomic_DNA"/>
</dbReference>
<dbReference type="AlphaFoldDB" id="A0A1C9U4F3"/>
<name>A0A1C9U4F3_9BACT</name>
<dbReference type="InterPro" id="IPR002192">
    <property type="entry name" value="PPDK_AMP/ATP-bd"/>
</dbReference>
<dbReference type="Pfam" id="PF01326">
    <property type="entry name" value="PPDK_N"/>
    <property type="match status" value="1"/>
</dbReference>
<dbReference type="SUPFAM" id="SSF56059">
    <property type="entry name" value="Glutathione synthetase ATP-binding domain-like"/>
    <property type="match status" value="1"/>
</dbReference>
<sequence>MTLPKISVDNVLRIFLALNQYPILSKRIRSRMRKELYARGIITKENLDAETRKKGIESQVREGLHNPLEEEPADIWETRLLRIRDSLTDFYYAHNLPYEEFENLVRQLLSEHGSPETDFVWFNPELAPQEMLFEQAEMIEAMPTEERKKYEARLKELKVVLIRTMISDQLKYIRIARKWFTVADLKDIRARKIGGGKIGGKAAGMLLAMRIIKETAPEEIAVRFRLPVSYYLGSDVFYNFMNYNDLIHWNDQKYKTDDEMRVDYPALRDDFQQGQFPAEIMESLEHVLQEAGDRPLIVRSSSLLEDNFGTSFAGKYESIFLPNQGSHDEKYSALTRAITTIYASVLNPDALMYRHIKELADYDERIGILIQFVEGERTGRYYFPHAAGVAFSRNLYRWSPQIKQEDGFLRLVFGLGTRAVDMVGDDYPRLVALSHPRLHSSSDVRRIKRYSQQNVDLIDIETNSFVTVPVRDVFNVDCPPLRFIAQVDEEGDLMPIRSRLADPAKMVVTFDGLLSRTSFAASMRTALKLLETHYKSPVDTEFALEIINPDGHADVQITLLQCRPQSHIQDGAEMQIPHDLDEKDIVFSTQTMVPQGAVQEIRYVLFVPSEGYFSLESQAERVLLERVIGQLNAALSDEVFIAVGPGRWGTSTPDLGVHVTYSDIYNTHALVELAGEAVGASREPSFGTHFFQDLMEADIYPLGIFLDDKNTIFKRDFFYDTPSHLNEFVSVDNPRVINALRLIAVSDYRANHHLDLVMDAHKSYAVAFLVEEEVEVEDVEEKETIVSGLPPVME</sequence>
<evidence type="ECO:0000313" key="2">
    <source>
        <dbReference type="EMBL" id="AOR51017.1"/>
    </source>
</evidence>
<keyword evidence="2" id="KW-0670">Pyruvate</keyword>
<feature type="domain" description="Pyruvate phosphate dikinase AMP/ATP-binding" evidence="1">
    <location>
        <begin position="198"/>
        <end position="583"/>
    </location>
</feature>
<evidence type="ECO:0000259" key="1">
    <source>
        <dbReference type="Pfam" id="PF01326"/>
    </source>
</evidence>
<dbReference type="GO" id="GO:0005524">
    <property type="term" value="F:ATP binding"/>
    <property type="evidence" value="ECO:0007669"/>
    <property type="project" value="InterPro"/>
</dbReference>
<dbReference type="GO" id="GO:0016301">
    <property type="term" value="F:kinase activity"/>
    <property type="evidence" value="ECO:0007669"/>
    <property type="project" value="InterPro"/>
</dbReference>
<accession>A0A1C9U4F3</accession>
<protein>
    <submittedName>
        <fullName evidence="2">Phosphoenolpyruvate synthase</fullName>
    </submittedName>
</protein>